<gene>
    <name evidence="3" type="ORF">CC86DRAFT_410545</name>
</gene>
<keyword evidence="2" id="KW-1133">Transmembrane helix</keyword>
<keyword evidence="2" id="KW-0472">Membrane</keyword>
<organism evidence="3 4">
    <name type="scientific">Ophiobolus disseminans</name>
    <dbReference type="NCBI Taxonomy" id="1469910"/>
    <lineage>
        <taxon>Eukaryota</taxon>
        <taxon>Fungi</taxon>
        <taxon>Dikarya</taxon>
        <taxon>Ascomycota</taxon>
        <taxon>Pezizomycotina</taxon>
        <taxon>Dothideomycetes</taxon>
        <taxon>Pleosporomycetidae</taxon>
        <taxon>Pleosporales</taxon>
        <taxon>Pleosporineae</taxon>
        <taxon>Phaeosphaeriaceae</taxon>
        <taxon>Ophiobolus</taxon>
    </lineage>
</organism>
<evidence type="ECO:0000256" key="1">
    <source>
        <dbReference type="SAM" id="MobiDB-lite"/>
    </source>
</evidence>
<feature type="compositionally biased region" description="Basic and acidic residues" evidence="1">
    <location>
        <begin position="299"/>
        <end position="311"/>
    </location>
</feature>
<dbReference type="AlphaFoldDB" id="A0A6A6ZM22"/>
<evidence type="ECO:0000313" key="3">
    <source>
        <dbReference type="EMBL" id="KAF2822161.1"/>
    </source>
</evidence>
<keyword evidence="4" id="KW-1185">Reference proteome</keyword>
<protein>
    <submittedName>
        <fullName evidence="3">Uncharacterized protein</fullName>
    </submittedName>
</protein>
<feature type="region of interest" description="Disordered" evidence="1">
    <location>
        <begin position="296"/>
        <end position="322"/>
    </location>
</feature>
<proteinExistence type="predicted"/>
<dbReference type="Proteomes" id="UP000799424">
    <property type="component" value="Unassembled WGS sequence"/>
</dbReference>
<sequence>MPLLMVPQLWLWRTGGFIISADSMAGYLDMTWVQSFVLGHSWEVRSPVGDADVLVGLLMARFIDNFGKAYSHKGIEHLTALDLFENRVVGILSEVGVYVGTGISEDVEFAKERYFTHVVSDVRSELGPENGQSSASGDKQSLVLSKAERAARSSENWARVEGAEGTLKKYKKRERKIDGDAERVEKAIQDLLNLKRTHASIQDAHSSLVLSTAVIGFAVVTIVFAPLAFLTGLFALKVEGFRQLQTIPQDDVYDSGKLSGIFVSAEILTLILTFLAENIRRLWNDMLETLRFQSRVQQRGKEEKRKEKEKGSSPTDTGKIPTQAPITQILASAVPALVPTPVPTVQTSVPAGDTPAAKEQGETGPSESTLATGWFLSVRRTVRRQRNASPEPKA</sequence>
<feature type="compositionally biased region" description="Low complexity" evidence="1">
    <location>
        <begin position="340"/>
        <end position="351"/>
    </location>
</feature>
<keyword evidence="2" id="KW-0812">Transmembrane</keyword>
<feature type="region of interest" description="Disordered" evidence="1">
    <location>
        <begin position="340"/>
        <end position="376"/>
    </location>
</feature>
<evidence type="ECO:0000313" key="4">
    <source>
        <dbReference type="Proteomes" id="UP000799424"/>
    </source>
</evidence>
<name>A0A6A6ZM22_9PLEO</name>
<reference evidence="3" key="1">
    <citation type="journal article" date="2020" name="Stud. Mycol.">
        <title>101 Dothideomycetes genomes: a test case for predicting lifestyles and emergence of pathogens.</title>
        <authorList>
            <person name="Haridas S."/>
            <person name="Albert R."/>
            <person name="Binder M."/>
            <person name="Bloem J."/>
            <person name="Labutti K."/>
            <person name="Salamov A."/>
            <person name="Andreopoulos B."/>
            <person name="Baker S."/>
            <person name="Barry K."/>
            <person name="Bills G."/>
            <person name="Bluhm B."/>
            <person name="Cannon C."/>
            <person name="Castanera R."/>
            <person name="Culley D."/>
            <person name="Daum C."/>
            <person name="Ezra D."/>
            <person name="Gonzalez J."/>
            <person name="Henrissat B."/>
            <person name="Kuo A."/>
            <person name="Liang C."/>
            <person name="Lipzen A."/>
            <person name="Lutzoni F."/>
            <person name="Magnuson J."/>
            <person name="Mondo S."/>
            <person name="Nolan M."/>
            <person name="Ohm R."/>
            <person name="Pangilinan J."/>
            <person name="Park H.-J."/>
            <person name="Ramirez L."/>
            <person name="Alfaro M."/>
            <person name="Sun H."/>
            <person name="Tritt A."/>
            <person name="Yoshinaga Y."/>
            <person name="Zwiers L.-H."/>
            <person name="Turgeon B."/>
            <person name="Goodwin S."/>
            <person name="Spatafora J."/>
            <person name="Crous P."/>
            <person name="Grigoriev I."/>
        </authorList>
    </citation>
    <scope>NUCLEOTIDE SEQUENCE</scope>
    <source>
        <strain evidence="3">CBS 113818</strain>
    </source>
</reference>
<accession>A0A6A6ZM22</accession>
<feature type="transmembrane region" description="Helical" evidence="2">
    <location>
        <begin position="208"/>
        <end position="236"/>
    </location>
</feature>
<dbReference type="OrthoDB" id="341259at2759"/>
<dbReference type="EMBL" id="MU006235">
    <property type="protein sequence ID" value="KAF2822161.1"/>
    <property type="molecule type" value="Genomic_DNA"/>
</dbReference>
<evidence type="ECO:0000256" key="2">
    <source>
        <dbReference type="SAM" id="Phobius"/>
    </source>
</evidence>